<dbReference type="InterPro" id="IPR010060">
    <property type="entry name" value="NRPS_synth"/>
</dbReference>
<dbReference type="FunFam" id="1.10.1200.10:FF:000005">
    <property type="entry name" value="Nonribosomal peptide synthetase 1"/>
    <property type="match status" value="1"/>
</dbReference>
<dbReference type="Pfam" id="PF00668">
    <property type="entry name" value="Condensation"/>
    <property type="match status" value="1"/>
</dbReference>
<sequence>MVGELCIAGDGVARGYLNNSELTEEKFIPNPYGEGMMYRSGDLARWLPDGNIEYVGRVDEQIKLRGFRIELAEIESILRKVHNVKEATVIISERDSERHICAYIVGEKNLDMGTIRREIEKDLPMYMVPAFMMQIEQIPLTRNGKVNKAELPRIEVKGNYEYVAPKNEMEEMILNVFAKVLGIEKIGLEDNFYELGGDSIKAIRVVSKLREEKIEMSVRDIMMMRVMESILKKAKNTVDKVEYEQGEVVGLVPLTPIQNSFFEWHLSNENYFNQAVMLKSERELEEQVVKKVLREIVIHHDVLRAVFVNKEQKIRKVDDEELFQFEVYNFMNMDEVLVKELIQEKNNKLQSSIDIKTGPLLKAALYKTIKGNYLMICIHHLVVDGVSWRIIIEDFINGYNQAFMRQSIEFPAKTASYSDWSQALLSYSRCTELENEFSYWVEVCKKMESGEIANDALGTEKGFGNTTILFDEETTKTLLYEVCKAYNTEINDILLVALGLAVKTWKGQSKVAIHMEGHGREELHKAINISRTVGWFTSIYPVLLETPDNLEEAIIQVKEMLRRIPNRGLGFGVIQNYWEKGISEISADICFNYLGQWNDESRENETIYLTSELDCGRTIAADNKLNNGITITVLIKDSQLSISILFDKTKYNRESINQLNGEYEKALREVITFCASKQEKIKTISDYDEDLTSDVLEEIMEIF</sequence>
<dbReference type="PANTHER" id="PTHR45398:SF1">
    <property type="entry name" value="ENZYME, PUTATIVE (JCVI)-RELATED"/>
    <property type="match status" value="1"/>
</dbReference>
<dbReference type="InterPro" id="IPR036736">
    <property type="entry name" value="ACP-like_sf"/>
</dbReference>
<feature type="domain" description="Carrier" evidence="4">
    <location>
        <begin position="164"/>
        <end position="238"/>
    </location>
</feature>
<dbReference type="Gene3D" id="3.30.559.30">
    <property type="entry name" value="Nonribosomal peptide synthetase, condensation domain"/>
    <property type="match status" value="1"/>
</dbReference>
<dbReference type="CDD" id="cd19534">
    <property type="entry name" value="E_NRPS"/>
    <property type="match status" value="1"/>
</dbReference>
<evidence type="ECO:0000256" key="2">
    <source>
        <dbReference type="ARBA" id="ARBA00022450"/>
    </source>
</evidence>
<dbReference type="Proteomes" id="UP000195160">
    <property type="component" value="Unassembled WGS sequence"/>
</dbReference>
<keyword evidence="2" id="KW-0596">Phosphopantetheine</keyword>
<evidence type="ECO:0000256" key="3">
    <source>
        <dbReference type="ARBA" id="ARBA00022553"/>
    </source>
</evidence>
<dbReference type="EMBL" id="MOOV01000077">
    <property type="protein sequence ID" value="OUC02629.1"/>
    <property type="molecule type" value="Genomic_DNA"/>
</dbReference>
<dbReference type="GO" id="GO:0003824">
    <property type="term" value="F:catalytic activity"/>
    <property type="evidence" value="ECO:0007669"/>
    <property type="project" value="InterPro"/>
</dbReference>
<reference evidence="5 6" key="1">
    <citation type="submission" date="2016-10" db="EMBL/GenBank/DDBJ databases">
        <title>Comparative genomics of Bacillus thuringiensis reveals a path to pathogens against multiple invertebrate hosts.</title>
        <authorList>
            <person name="Zheng J."/>
            <person name="Gao Q."/>
            <person name="Liu H."/>
            <person name="Peng D."/>
            <person name="Ruan L."/>
            <person name="Sun M."/>
        </authorList>
    </citation>
    <scope>NUCLEOTIDE SEQUENCE [LARGE SCALE GENOMIC DNA]</scope>
    <source>
        <strain evidence="5">T30001</strain>
    </source>
</reference>
<gene>
    <name evidence="5" type="ORF">BK784_08060</name>
</gene>
<evidence type="ECO:0000313" key="6">
    <source>
        <dbReference type="Proteomes" id="UP000195160"/>
    </source>
</evidence>
<dbReference type="Pfam" id="PF00550">
    <property type="entry name" value="PP-binding"/>
    <property type="match status" value="1"/>
</dbReference>
<dbReference type="SUPFAM" id="SSF47336">
    <property type="entry name" value="ACP-like"/>
    <property type="match status" value="1"/>
</dbReference>
<dbReference type="SUPFAM" id="SSF52777">
    <property type="entry name" value="CoA-dependent acyltransferases"/>
    <property type="match status" value="2"/>
</dbReference>
<organism evidence="5 6">
    <name type="scientific">Bacillus thuringiensis subsp. medellin</name>
    <dbReference type="NCBI Taxonomy" id="79672"/>
    <lineage>
        <taxon>Bacteria</taxon>
        <taxon>Bacillati</taxon>
        <taxon>Bacillota</taxon>
        <taxon>Bacilli</taxon>
        <taxon>Bacillales</taxon>
        <taxon>Bacillaceae</taxon>
        <taxon>Bacillus</taxon>
        <taxon>Bacillus cereus group</taxon>
    </lineage>
</organism>
<dbReference type="GO" id="GO:0008610">
    <property type="term" value="P:lipid biosynthetic process"/>
    <property type="evidence" value="ECO:0007669"/>
    <property type="project" value="UniProtKB-ARBA"/>
</dbReference>
<dbReference type="Gene3D" id="1.10.1200.10">
    <property type="entry name" value="ACP-like"/>
    <property type="match status" value="1"/>
</dbReference>
<name>A0A9X6N606_BACTV</name>
<evidence type="ECO:0000259" key="4">
    <source>
        <dbReference type="PROSITE" id="PS50075"/>
    </source>
</evidence>
<dbReference type="InterPro" id="IPR025110">
    <property type="entry name" value="AMP-bd_C"/>
</dbReference>
<dbReference type="InterPro" id="IPR001242">
    <property type="entry name" value="Condensation_dom"/>
</dbReference>
<dbReference type="Gene3D" id="3.30.559.10">
    <property type="entry name" value="Chloramphenicol acetyltransferase-like domain"/>
    <property type="match status" value="1"/>
</dbReference>
<dbReference type="Gene3D" id="3.30.300.30">
    <property type="match status" value="1"/>
</dbReference>
<dbReference type="PANTHER" id="PTHR45398">
    <property type="match status" value="1"/>
</dbReference>
<accession>A0A9X6N606</accession>
<dbReference type="Pfam" id="PF13193">
    <property type="entry name" value="AMP-binding_C"/>
    <property type="match status" value="1"/>
</dbReference>
<protein>
    <recommendedName>
        <fullName evidence="4">Carrier domain-containing protein</fullName>
    </recommendedName>
</protein>
<dbReference type="SUPFAM" id="SSF56801">
    <property type="entry name" value="Acetyl-CoA synthetase-like"/>
    <property type="match status" value="1"/>
</dbReference>
<dbReference type="InterPro" id="IPR045851">
    <property type="entry name" value="AMP-bd_C_sf"/>
</dbReference>
<dbReference type="InterPro" id="IPR006162">
    <property type="entry name" value="Ppantetheine_attach_site"/>
</dbReference>
<evidence type="ECO:0000313" key="5">
    <source>
        <dbReference type="EMBL" id="OUC02629.1"/>
    </source>
</evidence>
<keyword evidence="3" id="KW-0597">Phosphoprotein</keyword>
<dbReference type="InterPro" id="IPR023213">
    <property type="entry name" value="CAT-like_dom_sf"/>
</dbReference>
<comment type="caution">
    <text evidence="5">The sequence shown here is derived from an EMBL/GenBank/DDBJ whole genome shotgun (WGS) entry which is preliminary data.</text>
</comment>
<dbReference type="PROSITE" id="PS00012">
    <property type="entry name" value="PHOSPHOPANTETHEINE"/>
    <property type="match status" value="1"/>
</dbReference>
<comment type="cofactor">
    <cofactor evidence="1">
        <name>pantetheine 4'-phosphate</name>
        <dbReference type="ChEBI" id="CHEBI:47942"/>
    </cofactor>
</comment>
<dbReference type="PROSITE" id="PS50075">
    <property type="entry name" value="CARRIER"/>
    <property type="match status" value="1"/>
</dbReference>
<dbReference type="Gene3D" id="2.30.38.10">
    <property type="entry name" value="Luciferase, Domain 3"/>
    <property type="match status" value="1"/>
</dbReference>
<dbReference type="NCBIfam" id="TIGR01720">
    <property type="entry name" value="NRPS-para261"/>
    <property type="match status" value="1"/>
</dbReference>
<dbReference type="InterPro" id="IPR009081">
    <property type="entry name" value="PP-bd_ACP"/>
</dbReference>
<evidence type="ECO:0000256" key="1">
    <source>
        <dbReference type="ARBA" id="ARBA00001957"/>
    </source>
</evidence>
<proteinExistence type="predicted"/>
<dbReference type="AlphaFoldDB" id="A0A9X6N606"/>